<keyword evidence="6" id="KW-0686">Riboflavin biosynthesis</keyword>
<comment type="caution">
    <text evidence="14">The sequence shown here is derived from an EMBL/GenBank/DDBJ whole genome shotgun (WGS) entry which is preliminary data.</text>
</comment>
<dbReference type="SUPFAM" id="SSF53597">
    <property type="entry name" value="Dihydrofolate reductase-like"/>
    <property type="match status" value="1"/>
</dbReference>
<evidence type="ECO:0000256" key="6">
    <source>
        <dbReference type="ARBA" id="ARBA00022619"/>
    </source>
</evidence>
<reference evidence="14 15" key="1">
    <citation type="submission" date="2020-11" db="EMBL/GenBank/DDBJ databases">
        <title>Kefir isolates.</title>
        <authorList>
            <person name="Marcisauskas S."/>
            <person name="Kim Y."/>
            <person name="Blasche S."/>
        </authorList>
    </citation>
    <scope>NUCLEOTIDE SEQUENCE [LARGE SCALE GENOMIC DNA]</scope>
    <source>
        <strain evidence="14 15">KR</strain>
    </source>
</reference>
<evidence type="ECO:0000256" key="1">
    <source>
        <dbReference type="ARBA" id="ARBA00003555"/>
    </source>
</evidence>
<protein>
    <recommendedName>
        <fullName evidence="5">2,5-diamino-6-ribosylamino-4(3H)-pyrimidinone 5'-phosphate reductase</fullName>
        <ecNumber evidence="4">1.1.1.302</ecNumber>
    </recommendedName>
    <alternativeName>
        <fullName evidence="10">2,5-diamino-6-(5-phospho-D-ribosylamino)pyrimidin-4(3H)-one reductase</fullName>
    </alternativeName>
    <alternativeName>
        <fullName evidence="9">2,5-diamino-6-ribitylamino-4(3H)-pyrimidinone 5'-phosphate synthase</fullName>
    </alternativeName>
</protein>
<comment type="catalytic activity">
    <reaction evidence="12">
        <text>2,5-diamino-6-(1-D-ribitylamino)pyrimidin-4(3H)-one 5'-phosphate + NADP(+) = 2,5-diamino-6-(1-D-ribosylamino)pyrimidin-4(3H)-one 5'-phosphate + NADPH + H(+)</text>
        <dbReference type="Rhea" id="RHEA:27278"/>
        <dbReference type="ChEBI" id="CHEBI:15378"/>
        <dbReference type="ChEBI" id="CHEBI:57783"/>
        <dbReference type="ChEBI" id="CHEBI:58349"/>
        <dbReference type="ChEBI" id="CHEBI:58890"/>
        <dbReference type="ChEBI" id="CHEBI:59545"/>
        <dbReference type="EC" id="1.1.1.302"/>
    </reaction>
</comment>
<proteinExistence type="inferred from homology"/>
<dbReference type="GO" id="GO:0009231">
    <property type="term" value="P:riboflavin biosynthetic process"/>
    <property type="evidence" value="ECO:0007669"/>
    <property type="project" value="UniProtKB-KW"/>
</dbReference>
<evidence type="ECO:0000256" key="11">
    <source>
        <dbReference type="ARBA" id="ARBA00047550"/>
    </source>
</evidence>
<evidence type="ECO:0000259" key="13">
    <source>
        <dbReference type="Pfam" id="PF01872"/>
    </source>
</evidence>
<dbReference type="Gene3D" id="3.40.430.10">
    <property type="entry name" value="Dihydrofolate Reductase, subunit A"/>
    <property type="match status" value="1"/>
</dbReference>
<dbReference type="EC" id="1.1.1.302" evidence="4"/>
<dbReference type="InterPro" id="IPR024072">
    <property type="entry name" value="DHFR-like_dom_sf"/>
</dbReference>
<comment type="pathway">
    <text evidence="2">Cofactor biosynthesis; riboflavin biosynthesis.</text>
</comment>
<name>A0A9P7B8L6_RHOMI</name>
<keyword evidence="15" id="KW-1185">Reference proteome</keyword>
<evidence type="ECO:0000313" key="15">
    <source>
        <dbReference type="Proteomes" id="UP000777482"/>
    </source>
</evidence>
<dbReference type="PANTHER" id="PTHR38011:SF7">
    <property type="entry name" value="2,5-DIAMINO-6-RIBOSYLAMINO-4(3H)-PYRIMIDINONE 5'-PHOSPHATE REDUCTASE"/>
    <property type="match status" value="1"/>
</dbReference>
<evidence type="ECO:0000256" key="9">
    <source>
        <dbReference type="ARBA" id="ARBA00030073"/>
    </source>
</evidence>
<keyword evidence="7" id="KW-0521">NADP</keyword>
<dbReference type="GO" id="GO:0008703">
    <property type="term" value="F:5-amino-6-(5-phosphoribosylamino)uracil reductase activity"/>
    <property type="evidence" value="ECO:0007669"/>
    <property type="project" value="InterPro"/>
</dbReference>
<evidence type="ECO:0000256" key="10">
    <source>
        <dbReference type="ARBA" id="ARBA00031630"/>
    </source>
</evidence>
<sequence length="308" mass="32554">MHSEIDEFVRSLYPPHLFAPKSSDAPPPRGRKPFITLTWAQSLDAKISGPRNAQVTLSGPASMQLTHRLRELNDSILVGVGTVLNDNPSLTARIPALVPLRAQPVPVILDPALKTPADAKLVHNARTRIGHPPVICTTRPEPEWHDKNPTLAAAAKGSGEARLVRVAKEPGSNRISLPALFNNLQHSDADPNPDPLLAESFGRSLMIEGGAAVLASFLSATTTPTTDSDSDSESAAAAAAARVVPLVDLVVITVAPVLIGPEGLSVPYPPGSSSSASGEDRRRLPRLVPIATKVLGNDTVFACKPVWD</sequence>
<dbReference type="PANTHER" id="PTHR38011">
    <property type="entry name" value="DIHYDROFOLATE REDUCTASE FAMILY PROTEIN (AFU_ORTHOLOGUE AFUA_8G06820)"/>
    <property type="match status" value="1"/>
</dbReference>
<organism evidence="14 15">
    <name type="scientific">Rhodotorula mucilaginosa</name>
    <name type="common">Yeast</name>
    <name type="synonym">Rhodotorula rubra</name>
    <dbReference type="NCBI Taxonomy" id="5537"/>
    <lineage>
        <taxon>Eukaryota</taxon>
        <taxon>Fungi</taxon>
        <taxon>Dikarya</taxon>
        <taxon>Basidiomycota</taxon>
        <taxon>Pucciniomycotina</taxon>
        <taxon>Microbotryomycetes</taxon>
        <taxon>Sporidiobolales</taxon>
        <taxon>Sporidiobolaceae</taxon>
        <taxon>Rhodotorula</taxon>
    </lineage>
</organism>
<evidence type="ECO:0000256" key="4">
    <source>
        <dbReference type="ARBA" id="ARBA00012851"/>
    </source>
</evidence>
<dbReference type="Pfam" id="PF01872">
    <property type="entry name" value="RibD_C"/>
    <property type="match status" value="1"/>
</dbReference>
<evidence type="ECO:0000256" key="3">
    <source>
        <dbReference type="ARBA" id="ARBA00009723"/>
    </source>
</evidence>
<dbReference type="Proteomes" id="UP000777482">
    <property type="component" value="Unassembled WGS sequence"/>
</dbReference>
<dbReference type="InterPro" id="IPR050765">
    <property type="entry name" value="Riboflavin_Biosynth_HTPR"/>
</dbReference>
<dbReference type="AlphaFoldDB" id="A0A9P7B8L6"/>
<evidence type="ECO:0000256" key="12">
    <source>
        <dbReference type="ARBA" id="ARBA00049020"/>
    </source>
</evidence>
<evidence type="ECO:0000256" key="5">
    <source>
        <dbReference type="ARBA" id="ARBA00015035"/>
    </source>
</evidence>
<comment type="catalytic activity">
    <reaction evidence="11">
        <text>2,5-diamino-6-(1-D-ribitylamino)pyrimidin-4(3H)-one 5'-phosphate + NAD(+) = 2,5-diamino-6-(1-D-ribosylamino)pyrimidin-4(3H)-one 5'-phosphate + NADH + H(+)</text>
        <dbReference type="Rhea" id="RHEA:27274"/>
        <dbReference type="ChEBI" id="CHEBI:15378"/>
        <dbReference type="ChEBI" id="CHEBI:57540"/>
        <dbReference type="ChEBI" id="CHEBI:57945"/>
        <dbReference type="ChEBI" id="CHEBI:58890"/>
        <dbReference type="ChEBI" id="CHEBI:59545"/>
        <dbReference type="EC" id="1.1.1.302"/>
    </reaction>
</comment>
<dbReference type="InterPro" id="IPR002734">
    <property type="entry name" value="RibDG_C"/>
</dbReference>
<gene>
    <name evidence="14" type="primary">RIB7</name>
    <name evidence="14" type="ORF">C6P46_001680</name>
</gene>
<accession>A0A9P7B8L6</accession>
<keyword evidence="8" id="KW-0560">Oxidoreductase</keyword>
<evidence type="ECO:0000256" key="8">
    <source>
        <dbReference type="ARBA" id="ARBA00023002"/>
    </source>
</evidence>
<comment type="similarity">
    <text evidence="3">Belongs to the HTP reductase family.</text>
</comment>
<evidence type="ECO:0000256" key="7">
    <source>
        <dbReference type="ARBA" id="ARBA00022857"/>
    </source>
</evidence>
<dbReference type="EMBL" id="PUHQ01000015">
    <property type="protein sequence ID" value="KAG0664216.1"/>
    <property type="molecule type" value="Genomic_DNA"/>
</dbReference>
<evidence type="ECO:0000256" key="2">
    <source>
        <dbReference type="ARBA" id="ARBA00005104"/>
    </source>
</evidence>
<comment type="function">
    <text evidence="1">Catalyzes an early step in riboflavin biosynthesis, the NADPH-dependent reduction of the ribose side chain of 2,5-diamino-6-ribosylamino-4(3H)-pyrimidinone 5'-phosphate, yielding 2,5-diamino-6-ribitylamino-4(3H)-pyrimidinone 5'-phosphate.</text>
</comment>
<feature type="domain" description="Bacterial bifunctional deaminase-reductase C-terminal" evidence="13">
    <location>
        <begin position="33"/>
        <end position="147"/>
    </location>
</feature>
<dbReference type="OrthoDB" id="5432at2759"/>
<evidence type="ECO:0000313" key="14">
    <source>
        <dbReference type="EMBL" id="KAG0664216.1"/>
    </source>
</evidence>